<dbReference type="GO" id="GO:0008757">
    <property type="term" value="F:S-adenosylmethionine-dependent methyltransferase activity"/>
    <property type="evidence" value="ECO:0007669"/>
    <property type="project" value="InterPro"/>
</dbReference>
<dbReference type="PANTHER" id="PTHR43591">
    <property type="entry name" value="METHYLTRANSFERASE"/>
    <property type="match status" value="1"/>
</dbReference>
<evidence type="ECO:0000313" key="3">
    <source>
        <dbReference type="EMBL" id="OFW56870.1"/>
    </source>
</evidence>
<accession>A0A1F2WJ40</accession>
<organism evidence="3 4">
    <name type="scientific">Candidatus Solincola sediminis</name>
    <dbReference type="NCBI Taxonomy" id="1797199"/>
    <lineage>
        <taxon>Bacteria</taxon>
        <taxon>Bacillati</taxon>
        <taxon>Actinomycetota</taxon>
        <taxon>Candidatus Geothermincolia</taxon>
        <taxon>Candidatus Geothermincolales</taxon>
        <taxon>Candidatus Geothermincolaceae</taxon>
        <taxon>Candidatus Solincola</taxon>
    </lineage>
</organism>
<comment type="caution">
    <text evidence="3">The sequence shown here is derived from an EMBL/GenBank/DDBJ whole genome shotgun (WGS) entry which is preliminary data.</text>
</comment>
<gene>
    <name evidence="3" type="ORF">A2Y75_06820</name>
</gene>
<dbReference type="InterPro" id="IPR029063">
    <property type="entry name" value="SAM-dependent_MTases_sf"/>
</dbReference>
<evidence type="ECO:0000313" key="4">
    <source>
        <dbReference type="Proteomes" id="UP000177876"/>
    </source>
</evidence>
<evidence type="ECO:0000256" key="1">
    <source>
        <dbReference type="SAM" id="Coils"/>
    </source>
</evidence>
<name>A0A1F2WJ40_9ACTN</name>
<feature type="domain" description="Methyltransferase type 11" evidence="2">
    <location>
        <begin position="71"/>
        <end position="168"/>
    </location>
</feature>
<feature type="coiled-coil region" evidence="1">
    <location>
        <begin position="221"/>
        <end position="248"/>
    </location>
</feature>
<keyword evidence="1" id="KW-0175">Coiled coil</keyword>
<dbReference type="STRING" id="1797197.A2Y75_06820"/>
<dbReference type="Gene3D" id="3.40.50.150">
    <property type="entry name" value="Vaccinia Virus protein VP39"/>
    <property type="match status" value="1"/>
</dbReference>
<dbReference type="AlphaFoldDB" id="A0A1F2WJ40"/>
<dbReference type="Pfam" id="PF08241">
    <property type="entry name" value="Methyltransf_11"/>
    <property type="match status" value="1"/>
</dbReference>
<reference evidence="3 4" key="1">
    <citation type="journal article" date="2016" name="Nat. Commun.">
        <title>Thousands of microbial genomes shed light on interconnected biogeochemical processes in an aquifer system.</title>
        <authorList>
            <person name="Anantharaman K."/>
            <person name="Brown C.T."/>
            <person name="Hug L.A."/>
            <person name="Sharon I."/>
            <person name="Castelle C.J."/>
            <person name="Probst A.J."/>
            <person name="Thomas B.C."/>
            <person name="Singh A."/>
            <person name="Wilkins M.J."/>
            <person name="Karaoz U."/>
            <person name="Brodie E.L."/>
            <person name="Williams K.H."/>
            <person name="Hubbard S.S."/>
            <person name="Banfield J.F."/>
        </authorList>
    </citation>
    <scope>NUCLEOTIDE SEQUENCE [LARGE SCALE GENOMIC DNA]</scope>
</reference>
<protein>
    <recommendedName>
        <fullName evidence="2">Methyltransferase type 11 domain-containing protein</fullName>
    </recommendedName>
</protein>
<dbReference type="SUPFAM" id="SSF53335">
    <property type="entry name" value="S-adenosyl-L-methionine-dependent methyltransferases"/>
    <property type="match status" value="1"/>
</dbReference>
<sequence length="326" mass="38068">MSSDDAKNDVMSIEERRRKIGECYDQYEIVQEIVLDCELKGALAKGKKWMETFRPEMVWRLAGDVEGKRVLDIGCQYGVFSLYLAEKGAQVTGMDISPRWIARCQREACVKFPDKEFNFLSGDAQELPFEDESFDVVVCSEVIEHVDHPGNVLSEINRVLAPGGVLVLSTPNTKSYYVKLWQVLKYVLPMKQIKAMVMKLLSVSMDDAYLRVRQQLPEERLGEFDREIEKLKAMAKELQLEDDDEEINEHIREFSNDELELLLDLMGFAVEKRTGFPVFPTYYFLTLRMLIRERFVKVKDDSWWRYHSSPFVYFRAVKRQPALFHT</sequence>
<evidence type="ECO:0000259" key="2">
    <source>
        <dbReference type="Pfam" id="PF08241"/>
    </source>
</evidence>
<dbReference type="EMBL" id="MELK01000040">
    <property type="protein sequence ID" value="OFW56870.1"/>
    <property type="molecule type" value="Genomic_DNA"/>
</dbReference>
<dbReference type="InterPro" id="IPR013216">
    <property type="entry name" value="Methyltransf_11"/>
</dbReference>
<proteinExistence type="predicted"/>
<dbReference type="CDD" id="cd02440">
    <property type="entry name" value="AdoMet_MTases"/>
    <property type="match status" value="1"/>
</dbReference>
<dbReference type="Proteomes" id="UP000177876">
    <property type="component" value="Unassembled WGS sequence"/>
</dbReference>